<dbReference type="EMBL" id="SPHZ02000008">
    <property type="protein sequence ID" value="KAF0903811.1"/>
    <property type="molecule type" value="Genomic_DNA"/>
</dbReference>
<evidence type="ECO:0000313" key="1">
    <source>
        <dbReference type="EMBL" id="KAF0903811.1"/>
    </source>
</evidence>
<protein>
    <submittedName>
        <fullName evidence="1">Uncharacterized protein</fullName>
    </submittedName>
</protein>
<reference evidence="1 2" key="1">
    <citation type="submission" date="2019-11" db="EMBL/GenBank/DDBJ databases">
        <title>Whole genome sequence of Oryza granulata.</title>
        <authorList>
            <person name="Li W."/>
        </authorList>
    </citation>
    <scope>NUCLEOTIDE SEQUENCE [LARGE SCALE GENOMIC DNA]</scope>
    <source>
        <strain evidence="2">cv. Menghai</strain>
        <tissue evidence="1">Leaf</tissue>
    </source>
</reference>
<sequence length="127" mass="13006">MAYMILVKELLAFSIAVDRGKKISDHLHSYSTTAAASVAAKVLVAARAWEGAVGGENSGGSQGVAGSRCHGRGRVRSGVSGLGPTATAAALVVAGKEESRAVGFATREGNGLGLEGGRRRCQYFLDN</sequence>
<proteinExistence type="predicted"/>
<organism evidence="1 2">
    <name type="scientific">Oryza meyeriana var. granulata</name>
    <dbReference type="NCBI Taxonomy" id="110450"/>
    <lineage>
        <taxon>Eukaryota</taxon>
        <taxon>Viridiplantae</taxon>
        <taxon>Streptophyta</taxon>
        <taxon>Embryophyta</taxon>
        <taxon>Tracheophyta</taxon>
        <taxon>Spermatophyta</taxon>
        <taxon>Magnoliopsida</taxon>
        <taxon>Liliopsida</taxon>
        <taxon>Poales</taxon>
        <taxon>Poaceae</taxon>
        <taxon>BOP clade</taxon>
        <taxon>Oryzoideae</taxon>
        <taxon>Oryzeae</taxon>
        <taxon>Oryzinae</taxon>
        <taxon>Oryza</taxon>
        <taxon>Oryza meyeriana</taxon>
    </lineage>
</organism>
<keyword evidence="2" id="KW-1185">Reference proteome</keyword>
<name>A0A6G1CUQ6_9ORYZ</name>
<accession>A0A6G1CUQ6</accession>
<dbReference type="AlphaFoldDB" id="A0A6G1CUQ6"/>
<evidence type="ECO:0000313" key="2">
    <source>
        <dbReference type="Proteomes" id="UP000479710"/>
    </source>
</evidence>
<gene>
    <name evidence="1" type="ORF">E2562_029916</name>
</gene>
<comment type="caution">
    <text evidence="1">The sequence shown here is derived from an EMBL/GenBank/DDBJ whole genome shotgun (WGS) entry which is preliminary data.</text>
</comment>
<dbReference type="Proteomes" id="UP000479710">
    <property type="component" value="Unassembled WGS sequence"/>
</dbReference>